<dbReference type="CDD" id="cd01998">
    <property type="entry name" value="MnmA_TRMU-like"/>
    <property type="match status" value="1"/>
</dbReference>
<evidence type="ECO:0000256" key="7">
    <source>
        <dbReference type="ARBA" id="ARBA00023157"/>
    </source>
</evidence>
<dbReference type="EC" id="2.8.1.13" evidence="9"/>
<dbReference type="Gene3D" id="2.30.30.280">
    <property type="entry name" value="Adenine nucleotide alpha hydrolases-like domains"/>
    <property type="match status" value="1"/>
</dbReference>
<evidence type="ECO:0000256" key="1">
    <source>
        <dbReference type="ARBA" id="ARBA00022555"/>
    </source>
</evidence>
<evidence type="ECO:0000256" key="2">
    <source>
        <dbReference type="ARBA" id="ARBA00022679"/>
    </source>
</evidence>
<dbReference type="GO" id="GO:0000049">
    <property type="term" value="F:tRNA binding"/>
    <property type="evidence" value="ECO:0007669"/>
    <property type="project" value="UniProtKB-KW"/>
</dbReference>
<dbReference type="GO" id="GO:0002143">
    <property type="term" value="P:tRNA wobble position uridine thiolation"/>
    <property type="evidence" value="ECO:0007669"/>
    <property type="project" value="TreeGrafter"/>
</dbReference>
<dbReference type="HAMAP" id="MF_00144">
    <property type="entry name" value="tRNA_thiouridyl_MnmA"/>
    <property type="match status" value="1"/>
</dbReference>
<feature type="active site" description="Nucleophile" evidence="9">
    <location>
        <position position="93"/>
    </location>
</feature>
<dbReference type="PANTHER" id="PTHR11933">
    <property type="entry name" value="TRNA 5-METHYLAMINOMETHYL-2-THIOURIDYLATE -METHYLTRANSFERASE"/>
    <property type="match status" value="1"/>
</dbReference>
<evidence type="ECO:0000313" key="12">
    <source>
        <dbReference type="EMBL" id="QQG65048.1"/>
    </source>
</evidence>
<evidence type="ECO:0000256" key="4">
    <source>
        <dbReference type="ARBA" id="ARBA00022741"/>
    </source>
</evidence>
<keyword evidence="9" id="KW-0963">Cytoplasm</keyword>
<keyword evidence="13" id="KW-1185">Reference proteome</keyword>
<dbReference type="Pfam" id="PF20259">
    <property type="entry name" value="tRNA_Me_trans_M"/>
    <property type="match status" value="1"/>
</dbReference>
<dbReference type="SUPFAM" id="SSF52402">
    <property type="entry name" value="Adenine nucleotide alpha hydrolases-like"/>
    <property type="match status" value="1"/>
</dbReference>
<feature type="region of interest" description="Interaction with tRNA" evidence="9">
    <location>
        <begin position="139"/>
        <end position="141"/>
    </location>
</feature>
<feature type="binding site" evidence="9">
    <location>
        <position position="117"/>
    </location>
    <ligand>
        <name>ATP</name>
        <dbReference type="ChEBI" id="CHEBI:30616"/>
    </ligand>
</feature>
<feature type="active site" description="Cysteine persulfide intermediate" evidence="9">
    <location>
        <position position="188"/>
    </location>
</feature>
<dbReference type="InterPro" id="IPR004506">
    <property type="entry name" value="MnmA-like"/>
</dbReference>
<reference evidence="12 13" key="1">
    <citation type="submission" date="2020-05" db="EMBL/GenBank/DDBJ databases">
        <title>Complete genome of Desulfobulbus oligotrophicus.</title>
        <authorList>
            <person name="Podar M."/>
        </authorList>
    </citation>
    <scope>NUCLEOTIDE SEQUENCE [LARGE SCALE GENOMIC DNA]</scope>
    <source>
        <strain evidence="12 13">Prop6</strain>
    </source>
</reference>
<evidence type="ECO:0000259" key="11">
    <source>
        <dbReference type="Pfam" id="PF20259"/>
    </source>
</evidence>
<evidence type="ECO:0000256" key="3">
    <source>
        <dbReference type="ARBA" id="ARBA00022694"/>
    </source>
</evidence>
<dbReference type="Gene3D" id="3.40.50.620">
    <property type="entry name" value="HUPs"/>
    <property type="match status" value="1"/>
</dbReference>
<sequence>MGARTVGIAMSGGVDSTIAALLLLQKGHRVHGFHMLLPLPQSDAQCRRTQQIARQLSIPLTIIDLRRSFTEQVVTPFINSYQAGITPNPCIYCNETIKFGLLAQTMLQQGMHLVATGHYAQIHDQQGALFLARGIDQGKDQSYFLARLTAKQLQTALFPLGTWTKKQVYAQAAAAGLQRTNQESQDVCFLTQGMATFFANHGFQEHPGPIVSTDGRQVGAHRGIWHYTIGQRRGLGSPDKTPWYVIRLDENRNQVIVGKQEELFTGRCSLHSLRWTYEAPPLPWHGLVQLRSRHLPVLSELTANGAGSWSLSFAAPQRAVTPGQFAVLYKDNRVIGSAVIDKDKEAL</sequence>
<comment type="catalytic activity">
    <reaction evidence="8 9">
        <text>S-sulfanyl-L-cysteinyl-[protein] + uridine(34) in tRNA + AH2 + ATP = 2-thiouridine(34) in tRNA + L-cysteinyl-[protein] + A + AMP + diphosphate + H(+)</text>
        <dbReference type="Rhea" id="RHEA:47032"/>
        <dbReference type="Rhea" id="RHEA-COMP:10131"/>
        <dbReference type="Rhea" id="RHEA-COMP:11726"/>
        <dbReference type="Rhea" id="RHEA-COMP:11727"/>
        <dbReference type="Rhea" id="RHEA-COMP:11728"/>
        <dbReference type="ChEBI" id="CHEBI:13193"/>
        <dbReference type="ChEBI" id="CHEBI:15378"/>
        <dbReference type="ChEBI" id="CHEBI:17499"/>
        <dbReference type="ChEBI" id="CHEBI:29950"/>
        <dbReference type="ChEBI" id="CHEBI:30616"/>
        <dbReference type="ChEBI" id="CHEBI:33019"/>
        <dbReference type="ChEBI" id="CHEBI:61963"/>
        <dbReference type="ChEBI" id="CHEBI:65315"/>
        <dbReference type="ChEBI" id="CHEBI:87170"/>
        <dbReference type="ChEBI" id="CHEBI:456215"/>
        <dbReference type="EC" id="2.8.1.13"/>
    </reaction>
</comment>
<keyword evidence="4 9" id="KW-0547">Nucleotide-binding</keyword>
<evidence type="ECO:0000259" key="10">
    <source>
        <dbReference type="Pfam" id="PF20258"/>
    </source>
</evidence>
<evidence type="ECO:0000313" key="13">
    <source>
        <dbReference type="Proteomes" id="UP000596092"/>
    </source>
</evidence>
<feature type="site" description="Interaction with tRNA" evidence="9">
    <location>
        <position position="324"/>
    </location>
</feature>
<gene>
    <name evidence="9 12" type="primary">mnmA</name>
    <name evidence="12" type="ORF">HP555_03795</name>
</gene>
<dbReference type="InterPro" id="IPR014729">
    <property type="entry name" value="Rossmann-like_a/b/a_fold"/>
</dbReference>
<feature type="site" description="Interaction with tRNA" evidence="9">
    <location>
        <position position="118"/>
    </location>
</feature>
<dbReference type="RefSeq" id="WP_199263864.1">
    <property type="nucleotide sequence ID" value="NZ_CP054140.1"/>
</dbReference>
<dbReference type="Proteomes" id="UP000596092">
    <property type="component" value="Chromosome"/>
</dbReference>
<feature type="domain" description="tRNA-specific 2-thiouridylase MnmA-like C-terminal" evidence="10">
    <location>
        <begin position="268"/>
        <end position="340"/>
    </location>
</feature>
<comment type="similarity">
    <text evidence="9">Belongs to the MnmA/TRMU family.</text>
</comment>
<keyword evidence="2 9" id="KW-0808">Transferase</keyword>
<evidence type="ECO:0000256" key="9">
    <source>
        <dbReference type="HAMAP-Rule" id="MF_00144"/>
    </source>
</evidence>
<evidence type="ECO:0000256" key="6">
    <source>
        <dbReference type="ARBA" id="ARBA00022884"/>
    </source>
</evidence>
<evidence type="ECO:0000256" key="5">
    <source>
        <dbReference type="ARBA" id="ARBA00022840"/>
    </source>
</evidence>
<accession>A0A7T6APU9</accession>
<feature type="binding site" evidence="9">
    <location>
        <begin position="9"/>
        <end position="16"/>
    </location>
    <ligand>
        <name>ATP</name>
        <dbReference type="ChEBI" id="CHEBI:30616"/>
    </ligand>
</feature>
<dbReference type="GO" id="GO:0005524">
    <property type="term" value="F:ATP binding"/>
    <property type="evidence" value="ECO:0007669"/>
    <property type="project" value="UniProtKB-KW"/>
</dbReference>
<dbReference type="InterPro" id="IPR046884">
    <property type="entry name" value="MnmA-like_central"/>
</dbReference>
<dbReference type="Pfam" id="PF03054">
    <property type="entry name" value="tRNA_Me_trans"/>
    <property type="match status" value="1"/>
</dbReference>
<comment type="caution">
    <text evidence="9">Lacks conserved residue(s) required for the propagation of feature annotation.</text>
</comment>
<dbReference type="PANTHER" id="PTHR11933:SF5">
    <property type="entry name" value="MITOCHONDRIAL TRNA-SPECIFIC 2-THIOURIDYLASE 1"/>
    <property type="match status" value="1"/>
</dbReference>
<feature type="domain" description="tRNA-specific 2-thiouridylase MnmA-like central" evidence="11">
    <location>
        <begin position="201"/>
        <end position="259"/>
    </location>
</feature>
<keyword evidence="5 9" id="KW-0067">ATP-binding</keyword>
<keyword evidence="3 9" id="KW-0819">tRNA processing</keyword>
<dbReference type="EMBL" id="CP054140">
    <property type="protein sequence ID" value="QQG65048.1"/>
    <property type="molecule type" value="Genomic_DNA"/>
</dbReference>
<keyword evidence="7" id="KW-1015">Disulfide bond</keyword>
<feature type="binding site" evidence="9">
    <location>
        <position position="35"/>
    </location>
    <ligand>
        <name>ATP</name>
        <dbReference type="ChEBI" id="CHEBI:30616"/>
    </ligand>
</feature>
<comment type="subcellular location">
    <subcellularLocation>
        <location evidence="9">Cytoplasm</location>
    </subcellularLocation>
</comment>
<dbReference type="AlphaFoldDB" id="A0A7T6APU9"/>
<dbReference type="InterPro" id="IPR023382">
    <property type="entry name" value="MnmA-like_central_sf"/>
</dbReference>
<dbReference type="GO" id="GO:0103016">
    <property type="term" value="F:tRNA-uridine 2-sulfurtransferase activity"/>
    <property type="evidence" value="ECO:0007669"/>
    <property type="project" value="UniProtKB-EC"/>
</dbReference>
<dbReference type="KEGG" id="dog:HP555_03795"/>
<evidence type="ECO:0000256" key="8">
    <source>
        <dbReference type="ARBA" id="ARBA00051542"/>
    </source>
</evidence>
<dbReference type="NCBIfam" id="NF001138">
    <property type="entry name" value="PRK00143.1"/>
    <property type="match status" value="1"/>
</dbReference>
<dbReference type="Gene3D" id="2.40.30.10">
    <property type="entry name" value="Translation factors"/>
    <property type="match status" value="1"/>
</dbReference>
<keyword evidence="1 9" id="KW-0820">tRNA-binding</keyword>
<proteinExistence type="inferred from homology"/>
<dbReference type="InterPro" id="IPR046885">
    <property type="entry name" value="MnmA-like_C"/>
</dbReference>
<name>A0A7T6APU9_9BACT</name>
<comment type="function">
    <text evidence="9">Catalyzes the 2-thiolation of uridine at the wobble position (U34) of tRNA, leading to the formation of s(2)U34.</text>
</comment>
<organism evidence="12 13">
    <name type="scientific">Desulfobulbus oligotrophicus</name>
    <dbReference type="NCBI Taxonomy" id="1909699"/>
    <lineage>
        <taxon>Bacteria</taxon>
        <taxon>Pseudomonadati</taxon>
        <taxon>Thermodesulfobacteriota</taxon>
        <taxon>Desulfobulbia</taxon>
        <taxon>Desulfobulbales</taxon>
        <taxon>Desulfobulbaceae</taxon>
        <taxon>Desulfobulbus</taxon>
    </lineage>
</organism>
<dbReference type="Pfam" id="PF20258">
    <property type="entry name" value="tRNA_Me_trans_C"/>
    <property type="match status" value="1"/>
</dbReference>
<protein>
    <recommendedName>
        <fullName evidence="9">tRNA-specific 2-thiouridylase MnmA</fullName>
        <ecNumber evidence="9">2.8.1.13</ecNumber>
    </recommendedName>
</protein>
<dbReference type="GO" id="GO:0005737">
    <property type="term" value="C:cytoplasm"/>
    <property type="evidence" value="ECO:0007669"/>
    <property type="project" value="UniProtKB-SubCell"/>
</dbReference>
<keyword evidence="6 9" id="KW-0694">RNA-binding</keyword>
<dbReference type="FunFam" id="2.30.30.280:FF:000001">
    <property type="entry name" value="tRNA-specific 2-thiouridylase MnmA"/>
    <property type="match status" value="1"/>
</dbReference>
<dbReference type="NCBIfam" id="TIGR00420">
    <property type="entry name" value="trmU"/>
    <property type="match status" value="1"/>
</dbReference>